<keyword evidence="2 3" id="KW-0802">TPR repeat</keyword>
<feature type="repeat" description="TPR" evidence="3">
    <location>
        <begin position="117"/>
        <end position="150"/>
    </location>
</feature>
<dbReference type="SUPFAM" id="SSF53756">
    <property type="entry name" value="UDP-Glycosyltransferase/glycogen phosphorylase"/>
    <property type="match status" value="1"/>
</dbReference>
<dbReference type="InterPro" id="IPR002201">
    <property type="entry name" value="Glyco_trans_9"/>
</dbReference>
<evidence type="ECO:0000256" key="3">
    <source>
        <dbReference type="PROSITE-ProRule" id="PRU00339"/>
    </source>
</evidence>
<dbReference type="InterPro" id="IPR019734">
    <property type="entry name" value="TPR_rpt"/>
</dbReference>
<gene>
    <name evidence="4" type="ORF">B8X00_11860</name>
</gene>
<dbReference type="PANTHER" id="PTHR45586:SF1">
    <property type="entry name" value="LIPOPOLYSACCHARIDE ASSEMBLY PROTEIN B"/>
    <property type="match status" value="1"/>
</dbReference>
<protein>
    <submittedName>
        <fullName evidence="4">Glycosyltransferase</fullName>
    </submittedName>
</protein>
<dbReference type="OrthoDB" id="9778733at2"/>
<dbReference type="RefSeq" id="WP_095350290.1">
    <property type="nucleotide sequence ID" value="NZ_NCXK01000028.1"/>
</dbReference>
<proteinExistence type="predicted"/>
<keyword evidence="1" id="KW-0677">Repeat</keyword>
<sequence length="478" mass="53476">MIMPEHSFSEPSALSDAQVMDAVALQRANRMHEAVAAYKVALEQDPDNAYALSNYGGLLCALGEFQTAKPLLARAVRIKPDMPDAWSNFGNVLFELQDYNAAIDAYKQCLTLQPQHALALSNLGVALDCQGRHELALNFHNAAIQIEPENGQNRTNHALSLLAHGDYQEGFKAYEWRWNSNIIGKHNLQGPVWNGESFVGKTLLIHTEGGFGDMLHFVRFVPYAAQRGGSIIVKVRKELLTLLQRSFPEQLFITVDDLAPPHDLECSVGSLPYLLGTTLDTIPLASGYLTPDPTRVADWKARLDKDLFFMSASPTLKIGLVWAGSPHREVRYVEFVDQRRSINLQSMAPLAQVPNILFYSLQVGEKSIQAKAPPAGMKLVNHANFLHNFDDTAALIANLDMVISVDTSVVHLAAGLGKPVWMLSRFDQCWRWLSGRTDSPWYSNLRIYQQPQPFDWTTPIKKMVSDLMELEEKTHNLK</sequence>
<evidence type="ECO:0000256" key="1">
    <source>
        <dbReference type="ARBA" id="ARBA00022737"/>
    </source>
</evidence>
<dbReference type="PROSITE" id="PS50005">
    <property type="entry name" value="TPR"/>
    <property type="match status" value="3"/>
</dbReference>
<dbReference type="Pfam" id="PF13431">
    <property type="entry name" value="TPR_17"/>
    <property type="match status" value="1"/>
</dbReference>
<dbReference type="InterPro" id="IPR011990">
    <property type="entry name" value="TPR-like_helical_dom_sf"/>
</dbReference>
<dbReference type="Proteomes" id="UP000216151">
    <property type="component" value="Unassembled WGS sequence"/>
</dbReference>
<dbReference type="SMART" id="SM00028">
    <property type="entry name" value="TPR"/>
    <property type="match status" value="4"/>
</dbReference>
<feature type="repeat" description="TPR" evidence="3">
    <location>
        <begin position="49"/>
        <end position="82"/>
    </location>
</feature>
<dbReference type="PROSITE" id="PS50293">
    <property type="entry name" value="TPR_REGION"/>
    <property type="match status" value="1"/>
</dbReference>
<feature type="repeat" description="TPR" evidence="3">
    <location>
        <begin position="83"/>
        <end position="116"/>
    </location>
</feature>
<dbReference type="Pfam" id="PF13424">
    <property type="entry name" value="TPR_12"/>
    <property type="match status" value="1"/>
</dbReference>
<name>A0A269XW39_9PROT</name>
<reference evidence="4 5" key="1">
    <citation type="submission" date="2017-04" db="EMBL/GenBank/DDBJ databases">
        <title>Kefir bacterial isolates.</title>
        <authorList>
            <person name="Kim Y."/>
            <person name="Blasche S."/>
            <person name="Patil K.R."/>
        </authorList>
    </citation>
    <scope>NUCLEOTIDE SEQUENCE [LARGE SCALE GENOMIC DNA]</scope>
    <source>
        <strain evidence="4 5">KR</strain>
    </source>
</reference>
<dbReference type="EMBL" id="NCXK01000028">
    <property type="protein sequence ID" value="PAK77061.1"/>
    <property type="molecule type" value="Genomic_DNA"/>
</dbReference>
<dbReference type="Gene3D" id="1.25.40.10">
    <property type="entry name" value="Tetratricopeptide repeat domain"/>
    <property type="match status" value="2"/>
</dbReference>
<comment type="caution">
    <text evidence="4">The sequence shown here is derived from an EMBL/GenBank/DDBJ whole genome shotgun (WGS) entry which is preliminary data.</text>
</comment>
<accession>A0A269XW39</accession>
<dbReference type="Pfam" id="PF01075">
    <property type="entry name" value="Glyco_transf_9"/>
    <property type="match status" value="1"/>
</dbReference>
<dbReference type="SUPFAM" id="SSF48452">
    <property type="entry name" value="TPR-like"/>
    <property type="match status" value="1"/>
</dbReference>
<keyword evidence="4" id="KW-0808">Transferase</keyword>
<dbReference type="PANTHER" id="PTHR45586">
    <property type="entry name" value="TPR REPEAT-CONTAINING PROTEIN PA4667"/>
    <property type="match status" value="1"/>
</dbReference>
<dbReference type="GO" id="GO:0016757">
    <property type="term" value="F:glycosyltransferase activity"/>
    <property type="evidence" value="ECO:0007669"/>
    <property type="project" value="InterPro"/>
</dbReference>
<dbReference type="InterPro" id="IPR051012">
    <property type="entry name" value="CellSynth/LPSAsmb/PSIAsmb"/>
</dbReference>
<organism evidence="4 5">
    <name type="scientific">Acetobacter fabarum</name>
    <dbReference type="NCBI Taxonomy" id="483199"/>
    <lineage>
        <taxon>Bacteria</taxon>
        <taxon>Pseudomonadati</taxon>
        <taxon>Pseudomonadota</taxon>
        <taxon>Alphaproteobacteria</taxon>
        <taxon>Acetobacterales</taxon>
        <taxon>Acetobacteraceae</taxon>
        <taxon>Acetobacter</taxon>
    </lineage>
</organism>
<evidence type="ECO:0000256" key="2">
    <source>
        <dbReference type="ARBA" id="ARBA00022803"/>
    </source>
</evidence>
<dbReference type="AlphaFoldDB" id="A0A269XW39"/>
<evidence type="ECO:0000313" key="5">
    <source>
        <dbReference type="Proteomes" id="UP000216151"/>
    </source>
</evidence>
<evidence type="ECO:0000313" key="4">
    <source>
        <dbReference type="EMBL" id="PAK77061.1"/>
    </source>
</evidence>
<dbReference type="Gene3D" id="3.40.50.2000">
    <property type="entry name" value="Glycogen Phosphorylase B"/>
    <property type="match status" value="1"/>
</dbReference>
<keyword evidence="5" id="KW-1185">Reference proteome</keyword>